<reference evidence="2" key="1">
    <citation type="submission" date="2017-12" db="EMBL/GenBank/DDBJ databases">
        <title>Improved Draft Genome Sequence of Microcystis aeruginosa NIES-298, a Microcystin-Producing Cyanobacterium from Lake Kasumigaura, Japan.</title>
        <authorList>
            <person name="Yamaguchi H."/>
            <person name="Suzuki S."/>
            <person name="Kawachi M."/>
        </authorList>
    </citation>
    <scope>NUCLEOTIDE SEQUENCE [LARGE SCALE GENOMIC DNA]</scope>
    <source>
        <strain evidence="2">NIES-298</strain>
    </source>
</reference>
<name>A0A9P2YN87_MICAE</name>
<dbReference type="EMBL" id="BEYQ01000018">
    <property type="protein sequence ID" value="GBD55190.1"/>
    <property type="molecule type" value="Genomic_DNA"/>
</dbReference>
<dbReference type="AlphaFoldDB" id="A0A9P2YN87"/>
<evidence type="ECO:0000313" key="2">
    <source>
        <dbReference type="Proteomes" id="UP000236321"/>
    </source>
</evidence>
<evidence type="ECO:0000313" key="1">
    <source>
        <dbReference type="EMBL" id="GBD55190.1"/>
    </source>
</evidence>
<organism evidence="1 2">
    <name type="scientific">Microcystis aeruginosa NIES-298</name>
    <dbReference type="NCBI Taxonomy" id="449468"/>
    <lineage>
        <taxon>Bacteria</taxon>
        <taxon>Bacillati</taxon>
        <taxon>Cyanobacteriota</taxon>
        <taxon>Cyanophyceae</taxon>
        <taxon>Oscillatoriophycideae</taxon>
        <taxon>Chroococcales</taxon>
        <taxon>Microcystaceae</taxon>
        <taxon>Microcystis</taxon>
    </lineage>
</organism>
<proteinExistence type="predicted"/>
<comment type="caution">
    <text evidence="1">The sequence shown here is derived from an EMBL/GenBank/DDBJ whole genome shotgun (WGS) entry which is preliminary data.</text>
</comment>
<gene>
    <name evidence="1" type="ORF">BGM30_42830</name>
</gene>
<accession>A0A9P2YN87</accession>
<protein>
    <submittedName>
        <fullName evidence="1">Uncharacterized protein</fullName>
    </submittedName>
</protein>
<dbReference type="Proteomes" id="UP000236321">
    <property type="component" value="Unassembled WGS sequence"/>
</dbReference>
<sequence length="107" mass="12248">MSNKVKYFFLTAGWTIGRVWEFGGLWDHASSWRRPPQIERLNIGILEGEQVLWLYKVEEAVIMVEVAPKSAEIADTVPTIGQVVLKRLISAEQVLEILQNAEELLRK</sequence>